<proteinExistence type="predicted"/>
<accession>A0AAD4S808</accession>
<dbReference type="EMBL" id="JAJJMB010013063">
    <property type="protein sequence ID" value="KAI3871404.1"/>
    <property type="molecule type" value="Genomic_DNA"/>
</dbReference>
<evidence type="ECO:0000313" key="1">
    <source>
        <dbReference type="EMBL" id="KAI3871404.1"/>
    </source>
</evidence>
<keyword evidence="2" id="KW-1185">Reference proteome</keyword>
<organism evidence="1 2">
    <name type="scientific">Papaver atlanticum</name>
    <dbReference type="NCBI Taxonomy" id="357466"/>
    <lineage>
        <taxon>Eukaryota</taxon>
        <taxon>Viridiplantae</taxon>
        <taxon>Streptophyta</taxon>
        <taxon>Embryophyta</taxon>
        <taxon>Tracheophyta</taxon>
        <taxon>Spermatophyta</taxon>
        <taxon>Magnoliopsida</taxon>
        <taxon>Ranunculales</taxon>
        <taxon>Papaveraceae</taxon>
        <taxon>Papaveroideae</taxon>
        <taxon>Papaver</taxon>
    </lineage>
</organism>
<evidence type="ECO:0000313" key="2">
    <source>
        <dbReference type="Proteomes" id="UP001202328"/>
    </source>
</evidence>
<gene>
    <name evidence="1" type="ORF">MKW98_024573</name>
</gene>
<dbReference type="Proteomes" id="UP001202328">
    <property type="component" value="Unassembled WGS sequence"/>
</dbReference>
<comment type="caution">
    <text evidence="1">The sequence shown here is derived from an EMBL/GenBank/DDBJ whole genome shotgun (WGS) entry which is preliminary data.</text>
</comment>
<dbReference type="AlphaFoldDB" id="A0AAD4S808"/>
<reference evidence="1" key="1">
    <citation type="submission" date="2022-04" db="EMBL/GenBank/DDBJ databases">
        <title>A functionally conserved STORR gene fusion in Papaver species that diverged 16.8 million years ago.</title>
        <authorList>
            <person name="Catania T."/>
        </authorList>
    </citation>
    <scope>NUCLEOTIDE SEQUENCE</scope>
    <source>
        <strain evidence="1">S-188037</strain>
    </source>
</reference>
<sequence>MASSYFSSRSSCTRKYLVTLLLVFSINIQKITNCNAFQTFGFEMHHRYSDQVKSIMGGDNLPEKGSLQYYTAMVHRDKVFRGRVLAESNQDNSKLLTFSEGTQSFYLPPLG</sequence>
<name>A0AAD4S808_9MAGN</name>
<protein>
    <submittedName>
        <fullName evidence="1">Uncharacterized protein</fullName>
    </submittedName>
</protein>